<name>A0A5C5Z3Q9_9BACT</name>
<gene>
    <name evidence="2" type="ORF">CA13_29240</name>
</gene>
<evidence type="ECO:0000313" key="3">
    <source>
        <dbReference type="Proteomes" id="UP000315010"/>
    </source>
</evidence>
<keyword evidence="3" id="KW-1185">Reference proteome</keyword>
<sequence>MDVLHARMIHIISLSHNRDVNARALVKALTCSDALGYYEIGSISLLTKLIVRRCPALAVVFSVALAILGNAIVSGAEGN</sequence>
<dbReference type="EMBL" id="SJPJ01000001">
    <property type="protein sequence ID" value="TWT81471.1"/>
    <property type="molecule type" value="Genomic_DNA"/>
</dbReference>
<evidence type="ECO:0000256" key="1">
    <source>
        <dbReference type="SAM" id="Phobius"/>
    </source>
</evidence>
<proteinExistence type="predicted"/>
<keyword evidence="1" id="KW-0812">Transmembrane</keyword>
<accession>A0A5C5Z3Q9</accession>
<reference evidence="2 3" key="1">
    <citation type="submission" date="2019-02" db="EMBL/GenBank/DDBJ databases">
        <title>Deep-cultivation of Planctomycetes and their phenomic and genomic characterization uncovers novel biology.</title>
        <authorList>
            <person name="Wiegand S."/>
            <person name="Jogler M."/>
            <person name="Boedeker C."/>
            <person name="Pinto D."/>
            <person name="Vollmers J."/>
            <person name="Rivas-Marin E."/>
            <person name="Kohn T."/>
            <person name="Peeters S.H."/>
            <person name="Heuer A."/>
            <person name="Rast P."/>
            <person name="Oberbeckmann S."/>
            <person name="Bunk B."/>
            <person name="Jeske O."/>
            <person name="Meyerdierks A."/>
            <person name="Storesund J.E."/>
            <person name="Kallscheuer N."/>
            <person name="Luecker S."/>
            <person name="Lage O.M."/>
            <person name="Pohl T."/>
            <person name="Merkel B.J."/>
            <person name="Hornburger P."/>
            <person name="Mueller R.-W."/>
            <person name="Bruemmer F."/>
            <person name="Labrenz M."/>
            <person name="Spormann A.M."/>
            <person name="Op Den Camp H."/>
            <person name="Overmann J."/>
            <person name="Amann R."/>
            <person name="Jetten M.S.M."/>
            <person name="Mascher T."/>
            <person name="Medema M.H."/>
            <person name="Devos D.P."/>
            <person name="Kaster A.-K."/>
            <person name="Ovreas L."/>
            <person name="Rohde M."/>
            <person name="Galperin M.Y."/>
            <person name="Jogler C."/>
        </authorList>
    </citation>
    <scope>NUCLEOTIDE SEQUENCE [LARGE SCALE GENOMIC DNA]</scope>
    <source>
        <strain evidence="2 3">CA13</strain>
    </source>
</reference>
<comment type="caution">
    <text evidence="2">The sequence shown here is derived from an EMBL/GenBank/DDBJ whole genome shotgun (WGS) entry which is preliminary data.</text>
</comment>
<dbReference type="AlphaFoldDB" id="A0A5C5Z3Q9"/>
<protein>
    <submittedName>
        <fullName evidence="2">Uncharacterized protein</fullName>
    </submittedName>
</protein>
<keyword evidence="1" id="KW-0472">Membrane</keyword>
<evidence type="ECO:0000313" key="2">
    <source>
        <dbReference type="EMBL" id="TWT81471.1"/>
    </source>
</evidence>
<organism evidence="2 3">
    <name type="scientific">Novipirellula herctigrandis</name>
    <dbReference type="NCBI Taxonomy" id="2527986"/>
    <lineage>
        <taxon>Bacteria</taxon>
        <taxon>Pseudomonadati</taxon>
        <taxon>Planctomycetota</taxon>
        <taxon>Planctomycetia</taxon>
        <taxon>Pirellulales</taxon>
        <taxon>Pirellulaceae</taxon>
        <taxon>Novipirellula</taxon>
    </lineage>
</organism>
<keyword evidence="1" id="KW-1133">Transmembrane helix</keyword>
<feature type="transmembrane region" description="Helical" evidence="1">
    <location>
        <begin position="54"/>
        <end position="73"/>
    </location>
</feature>
<dbReference type="Proteomes" id="UP000315010">
    <property type="component" value="Unassembled WGS sequence"/>
</dbReference>